<dbReference type="Gene3D" id="3.40.970.10">
    <property type="entry name" value="Ribonuclease H1, N-terminal domain"/>
    <property type="match status" value="1"/>
</dbReference>
<feature type="region of interest" description="Disordered" evidence="1">
    <location>
        <begin position="103"/>
        <end position="160"/>
    </location>
</feature>
<feature type="compositionally biased region" description="Low complexity" evidence="1">
    <location>
        <begin position="119"/>
        <end position="150"/>
    </location>
</feature>
<reference evidence="3" key="1">
    <citation type="submission" date="2023-03" db="EMBL/GenBank/DDBJ databases">
        <title>Massive genome expansion in bonnet fungi (Mycena s.s.) driven by repeated elements and novel gene families across ecological guilds.</title>
        <authorList>
            <consortium name="Lawrence Berkeley National Laboratory"/>
            <person name="Harder C.B."/>
            <person name="Miyauchi S."/>
            <person name="Viragh M."/>
            <person name="Kuo A."/>
            <person name="Thoen E."/>
            <person name="Andreopoulos B."/>
            <person name="Lu D."/>
            <person name="Skrede I."/>
            <person name="Drula E."/>
            <person name="Henrissat B."/>
            <person name="Morin E."/>
            <person name="Kohler A."/>
            <person name="Barry K."/>
            <person name="LaButti K."/>
            <person name="Morin E."/>
            <person name="Salamov A."/>
            <person name="Lipzen A."/>
            <person name="Mereny Z."/>
            <person name="Hegedus B."/>
            <person name="Baldrian P."/>
            <person name="Stursova M."/>
            <person name="Weitz H."/>
            <person name="Taylor A."/>
            <person name="Grigoriev I.V."/>
            <person name="Nagy L.G."/>
            <person name="Martin F."/>
            <person name="Kauserud H."/>
        </authorList>
    </citation>
    <scope>NUCLEOTIDE SEQUENCE</scope>
    <source>
        <strain evidence="3">CBHHK002</strain>
    </source>
</reference>
<evidence type="ECO:0000313" key="3">
    <source>
        <dbReference type="EMBL" id="KAJ7348646.1"/>
    </source>
</evidence>
<dbReference type="AlphaFoldDB" id="A0AAD7A3K0"/>
<dbReference type="InterPro" id="IPR009027">
    <property type="entry name" value="Ribosomal_bL9/RNase_H1_N"/>
</dbReference>
<sequence length="360" mass="38988">MSVDALVHATASLTLEFSCCDECCKPTFFFLADDPTEEIISRSSKRKFYVVKKGSVGSEGIYTHWDVAKTKVLGISGALHESSPTADGARAIWARHCHRFHMHRSPQPASAPAPPPYQPRANAPSPRVPTTPTRSTPRSPSTPTRAATSPLRSPAFPRTPSALTIPGRFYRVSGSPRVLINQNQAEAELLSAQGSTLLVGNSLREVEDDNDDEVIQAGGARFYRVFGSPRVGTSRRTGQHHADSLVSDAAVAELVAKNAPGLLVGHSLAVDVPEVVEMSKITWDFVAPSYTFLPTFYPAAAYRSLILTYEPACPNYVAGFNYIECGESVECAWSFAMGSAKRRNARDMPALVPAILKAKL</sequence>
<accession>A0AAD7A3K0</accession>
<dbReference type="Pfam" id="PF01693">
    <property type="entry name" value="Cauli_VI"/>
    <property type="match status" value="1"/>
</dbReference>
<dbReference type="InterPro" id="IPR037056">
    <property type="entry name" value="RNase_H1_N_sf"/>
</dbReference>
<dbReference type="InterPro" id="IPR011320">
    <property type="entry name" value="RNase_H1_N"/>
</dbReference>
<gene>
    <name evidence="3" type="ORF">DFH08DRAFT_808371</name>
</gene>
<organism evidence="3 4">
    <name type="scientific">Mycena albidolilacea</name>
    <dbReference type="NCBI Taxonomy" id="1033008"/>
    <lineage>
        <taxon>Eukaryota</taxon>
        <taxon>Fungi</taxon>
        <taxon>Dikarya</taxon>
        <taxon>Basidiomycota</taxon>
        <taxon>Agaricomycotina</taxon>
        <taxon>Agaricomycetes</taxon>
        <taxon>Agaricomycetidae</taxon>
        <taxon>Agaricales</taxon>
        <taxon>Marasmiineae</taxon>
        <taxon>Mycenaceae</taxon>
        <taxon>Mycena</taxon>
    </lineage>
</organism>
<keyword evidence="4" id="KW-1185">Reference proteome</keyword>
<protein>
    <recommendedName>
        <fullName evidence="2">Ribonuclease H1 N-terminal domain-containing protein</fullName>
    </recommendedName>
</protein>
<dbReference type="Proteomes" id="UP001218218">
    <property type="component" value="Unassembled WGS sequence"/>
</dbReference>
<comment type="caution">
    <text evidence="3">The sequence shown here is derived from an EMBL/GenBank/DDBJ whole genome shotgun (WGS) entry which is preliminary data.</text>
</comment>
<proteinExistence type="predicted"/>
<evidence type="ECO:0000259" key="2">
    <source>
        <dbReference type="Pfam" id="PF01693"/>
    </source>
</evidence>
<dbReference type="SUPFAM" id="SSF55658">
    <property type="entry name" value="L9 N-domain-like"/>
    <property type="match status" value="1"/>
</dbReference>
<evidence type="ECO:0000313" key="4">
    <source>
        <dbReference type="Proteomes" id="UP001218218"/>
    </source>
</evidence>
<evidence type="ECO:0000256" key="1">
    <source>
        <dbReference type="SAM" id="MobiDB-lite"/>
    </source>
</evidence>
<name>A0AAD7A3K0_9AGAR</name>
<feature type="domain" description="Ribonuclease H1 N-terminal" evidence="2">
    <location>
        <begin position="47"/>
        <end position="90"/>
    </location>
</feature>
<feature type="compositionally biased region" description="Pro residues" evidence="1">
    <location>
        <begin position="109"/>
        <end position="118"/>
    </location>
</feature>
<dbReference type="EMBL" id="JARIHO010000017">
    <property type="protein sequence ID" value="KAJ7348646.1"/>
    <property type="molecule type" value="Genomic_DNA"/>
</dbReference>